<comment type="caution">
    <text evidence="1">The sequence shown here is derived from an EMBL/GenBank/DDBJ whole genome shotgun (WGS) entry which is preliminary data.</text>
</comment>
<protein>
    <recommendedName>
        <fullName evidence="3">N-acetyltransferase domain-containing protein</fullName>
    </recommendedName>
</protein>
<dbReference type="Gene3D" id="3.40.630.30">
    <property type="match status" value="1"/>
</dbReference>
<name>A0A268R6H9_SHOCL</name>
<evidence type="ECO:0008006" key="3">
    <source>
        <dbReference type="Google" id="ProtNLM"/>
    </source>
</evidence>
<dbReference type="EMBL" id="NPBS01000486">
    <property type="protein sequence ID" value="PAF15740.1"/>
    <property type="molecule type" value="Genomic_DNA"/>
</dbReference>
<dbReference type="Proteomes" id="UP000216133">
    <property type="component" value="Unassembled WGS sequence"/>
</dbReference>
<sequence length="87" mass="9581">MVENWPKLFHRFPDYQFALTQENGDIIAVGNTIPVQWDGTAEHLPDGWDDGLVRGLEQADKKSAPDTLLVLAGVVNEKHQGQGIASL</sequence>
<accession>A0A268R6H9</accession>
<evidence type="ECO:0000313" key="1">
    <source>
        <dbReference type="EMBL" id="PAF15740.1"/>
    </source>
</evidence>
<evidence type="ECO:0000313" key="2">
    <source>
        <dbReference type="Proteomes" id="UP000216133"/>
    </source>
</evidence>
<organism evidence="1 2">
    <name type="scientific">Shouchella clausii</name>
    <name type="common">Alkalihalobacillus clausii</name>
    <dbReference type="NCBI Taxonomy" id="79880"/>
    <lineage>
        <taxon>Bacteria</taxon>
        <taxon>Bacillati</taxon>
        <taxon>Bacillota</taxon>
        <taxon>Bacilli</taxon>
        <taxon>Bacillales</taxon>
        <taxon>Bacillaceae</taxon>
        <taxon>Shouchella</taxon>
    </lineage>
</organism>
<reference evidence="1 2" key="1">
    <citation type="submission" date="2017-07" db="EMBL/GenBank/DDBJ databases">
        <title>Isolation and whole genome analysis of endospore-forming bacteria from heroin.</title>
        <authorList>
            <person name="Kalinowski J."/>
            <person name="Ahrens B."/>
            <person name="Al-Dilaimi A."/>
            <person name="Winkler A."/>
            <person name="Wibberg D."/>
            <person name="Schleenbecker U."/>
            <person name="Ruckert C."/>
            <person name="Wolfel R."/>
            <person name="Grass G."/>
        </authorList>
    </citation>
    <scope>NUCLEOTIDE SEQUENCE [LARGE SCALE GENOMIC DNA]</scope>
    <source>
        <strain evidence="1 2">7523-2</strain>
    </source>
</reference>
<gene>
    <name evidence="1" type="ORF">CHH61_24145</name>
</gene>
<dbReference type="AlphaFoldDB" id="A0A268R6H9"/>
<feature type="non-terminal residue" evidence="1">
    <location>
        <position position="87"/>
    </location>
</feature>
<proteinExistence type="predicted"/>